<dbReference type="Proteomes" id="UP000026962">
    <property type="component" value="Chromosome 4"/>
</dbReference>
<accession>A0A0E0KT21</accession>
<feature type="region of interest" description="Disordered" evidence="1">
    <location>
        <begin position="55"/>
        <end position="82"/>
    </location>
</feature>
<feature type="compositionally biased region" description="Basic and acidic residues" evidence="1">
    <location>
        <begin position="55"/>
        <end position="68"/>
    </location>
</feature>
<keyword evidence="3" id="KW-1185">Reference proteome</keyword>
<dbReference type="Gramene" id="OPUNC04G17090.1">
    <property type="protein sequence ID" value="OPUNC04G17090.1"/>
    <property type="gene ID" value="OPUNC04G17090"/>
</dbReference>
<reference evidence="2" key="1">
    <citation type="submission" date="2015-04" db="UniProtKB">
        <authorList>
            <consortium name="EnsemblPlants"/>
        </authorList>
    </citation>
    <scope>IDENTIFICATION</scope>
</reference>
<evidence type="ECO:0000256" key="1">
    <source>
        <dbReference type="SAM" id="MobiDB-lite"/>
    </source>
</evidence>
<dbReference type="AlphaFoldDB" id="A0A0E0KT21"/>
<dbReference type="HOGENOM" id="CLU_1707161_0_0_1"/>
<evidence type="ECO:0000313" key="2">
    <source>
        <dbReference type="EnsemblPlants" id="OPUNC04G17090.1"/>
    </source>
</evidence>
<dbReference type="EnsemblPlants" id="OPUNC04G17090.1">
    <property type="protein sequence ID" value="OPUNC04G17090.1"/>
    <property type="gene ID" value="OPUNC04G17090"/>
</dbReference>
<proteinExistence type="predicted"/>
<sequence>MCKCNSAPALQYGPPTRTLHGPHVSHNPIPAHIIRAACQPESRFGPTLAHLESTRGEFASHRGVEEKNPPPPATSRCDEHSRRYPWPPLLPLLSSSQTRELPPRCRGGGLQGRLRGGASLLGGLGSWGGVGGKPRGPCELASILSATSASSGRP</sequence>
<organism evidence="2">
    <name type="scientific">Oryza punctata</name>
    <name type="common">Red rice</name>
    <dbReference type="NCBI Taxonomy" id="4537"/>
    <lineage>
        <taxon>Eukaryota</taxon>
        <taxon>Viridiplantae</taxon>
        <taxon>Streptophyta</taxon>
        <taxon>Embryophyta</taxon>
        <taxon>Tracheophyta</taxon>
        <taxon>Spermatophyta</taxon>
        <taxon>Magnoliopsida</taxon>
        <taxon>Liliopsida</taxon>
        <taxon>Poales</taxon>
        <taxon>Poaceae</taxon>
        <taxon>BOP clade</taxon>
        <taxon>Oryzoideae</taxon>
        <taxon>Oryzeae</taxon>
        <taxon>Oryzinae</taxon>
        <taxon>Oryza</taxon>
    </lineage>
</organism>
<reference evidence="2" key="2">
    <citation type="submission" date="2018-05" db="EMBL/GenBank/DDBJ databases">
        <title>OpunRS2 (Oryza punctata Reference Sequence Version 2).</title>
        <authorList>
            <person name="Zhang J."/>
            <person name="Kudrna D."/>
            <person name="Lee S."/>
            <person name="Talag J."/>
            <person name="Welchert J."/>
            <person name="Wing R.A."/>
        </authorList>
    </citation>
    <scope>NUCLEOTIDE SEQUENCE [LARGE SCALE GENOMIC DNA]</scope>
</reference>
<evidence type="ECO:0000313" key="3">
    <source>
        <dbReference type="Proteomes" id="UP000026962"/>
    </source>
</evidence>
<name>A0A0E0KT21_ORYPU</name>
<protein>
    <submittedName>
        <fullName evidence="2">Uncharacterized protein</fullName>
    </submittedName>
</protein>